<protein>
    <recommendedName>
        <fullName evidence="2">Anaphase-promoting complex subunit 5</fullName>
    </recommendedName>
    <alternativeName>
        <fullName evidence="7">Cyclosome subunit 5</fullName>
    </alternativeName>
</protein>
<dbReference type="GO" id="GO:0070979">
    <property type="term" value="P:protein K11-linked ubiquitination"/>
    <property type="evidence" value="ECO:0007669"/>
    <property type="project" value="TreeGrafter"/>
</dbReference>
<evidence type="ECO:0000256" key="5">
    <source>
        <dbReference type="ARBA" id="ARBA00022786"/>
    </source>
</evidence>
<evidence type="ECO:0000313" key="10">
    <source>
        <dbReference type="EMBL" id="PGG98878.1"/>
    </source>
</evidence>
<evidence type="ECO:0000256" key="7">
    <source>
        <dbReference type="ARBA" id="ARBA00031069"/>
    </source>
</evidence>
<evidence type="ECO:0000256" key="1">
    <source>
        <dbReference type="ARBA" id="ARBA00007450"/>
    </source>
</evidence>
<dbReference type="OrthoDB" id="2504561at2759"/>
<dbReference type="GO" id="GO:0045842">
    <property type="term" value="P:positive regulation of mitotic metaphase/anaphase transition"/>
    <property type="evidence" value="ECO:0007669"/>
    <property type="project" value="TreeGrafter"/>
</dbReference>
<evidence type="ECO:0000256" key="4">
    <source>
        <dbReference type="ARBA" id="ARBA00022776"/>
    </source>
</evidence>
<dbReference type="GO" id="GO:0051301">
    <property type="term" value="P:cell division"/>
    <property type="evidence" value="ECO:0007669"/>
    <property type="project" value="UniProtKB-KW"/>
</dbReference>
<dbReference type="PANTHER" id="PTHR12830:SF9">
    <property type="entry name" value="ANAPHASE-PROMOTING COMPLEX SUBUNIT 5"/>
    <property type="match status" value="1"/>
</dbReference>
<comment type="function">
    <text evidence="8">Component of the anaphase promoting complex/cyclosome (APC/C), a cell cycle-regulated E3 ubiquitin ligase that controls progression through mitosis and the G1 phase of the cell cycle. The APC/C complex acts by mediating ubiquitination and subsequent degradation of target proteins: it mainly mediates the formation of 'Lys-11'-linked polyubiquitin chains and, to a lower extent, the formation of 'Lys-48'- and 'Lys-63'-linked polyubiquitin chains. The APC/C complex catalyzes assembly of branched 'Lys-11'-/'Lys-48'-linked branched ubiquitin chains on target proteins.</text>
</comment>
<comment type="similarity">
    <text evidence="1">Belongs to the APC5 family.</text>
</comment>
<sequence length="775" mass="86473">MTRYLTPSKISLLAVVSIYTEGVVPNSAIVPVLSFLVSHLLPIPPPPSSNPNPSTISSTTLTPQDKIHAIPITAFETATSSLPSSIPGRTVWDLLLKKLWNLDCSDALDEFFASVSSMLVKTREEQIADRNNGIAPQTGRMLLSRSSPLGAFVRRAQLEYTRLQFHDAVALWKGFVKYRLPTQLVWAKRNPLGSQAVVDVNLLELGLDLTSPLAEVVYGPLEEGGDVEVGMSTRDIERLLDFQVGEMQGNGCRITPEMRSRLEQMILSGVSIPSSQHYIKFLDSWKAGDYTSSFDHLHRYFDYTIQNRDRTFYQYALLNLAILQADFGCHGEAVLAMQESISIARETHDMNCLNFCMSWLYHFGKAFPDEMKDVQNTGMLGSEKEGLAFLQAKARETEMWSLLGTSLLSEAKLELQSGESVASAFEHIVKASFLNVTKDLPNSAGPQLMLQASAYIRIGVAHLAWSNCEVFRECYAKHAPFEDNLRVGCRSSLMLAAKGNYEQSIARLNEVSSDSLRVLKNQQSWTVFCGLLKLQRQLHRDDKLAAEHLIPQLHACAPPDAELAMTLSLLEVDYLMRKGDYTGALKIIEQNAQSIRQENFDVATQVKLLVVKARIFEQTQQPERGFSLAMRAASIAHRSRYLPGLWESIGVLSVILMTFKEFEAALEILESIVPQVLECEDAYLTARTYSLLVDASMGLAGQAQRDKVRQKEHMARAVEFIDCAFESYSNVEDVAGQCEMMAKKATVMHLSGDLVLANDYAAKYLDLKRQAAVER</sequence>
<dbReference type="InterPro" id="IPR037679">
    <property type="entry name" value="Apc5"/>
</dbReference>
<dbReference type="UniPathway" id="UPA00143"/>
<evidence type="ECO:0000256" key="6">
    <source>
        <dbReference type="ARBA" id="ARBA00023306"/>
    </source>
</evidence>
<dbReference type="Pfam" id="PF12862">
    <property type="entry name" value="ANAPC5"/>
    <property type="match status" value="1"/>
</dbReference>
<dbReference type="PANTHER" id="PTHR12830">
    <property type="entry name" value="ANAPHASE-PROMOTING COMPLEX SUBUNIT 5"/>
    <property type="match status" value="1"/>
</dbReference>
<keyword evidence="6" id="KW-0131">Cell cycle</keyword>
<comment type="caution">
    <text evidence="10">The sequence shown here is derived from an EMBL/GenBank/DDBJ whole genome shotgun (WGS) entry which is preliminary data.</text>
</comment>
<feature type="domain" description="Anaphase-promoting complex subunit 5" evidence="9">
    <location>
        <begin position="277"/>
        <end position="366"/>
    </location>
</feature>
<keyword evidence="4" id="KW-0498">Mitosis</keyword>
<evidence type="ECO:0000259" key="9">
    <source>
        <dbReference type="Pfam" id="PF12862"/>
    </source>
</evidence>
<dbReference type="Gene3D" id="1.25.40.10">
    <property type="entry name" value="Tetratricopeptide repeat domain"/>
    <property type="match status" value="1"/>
</dbReference>
<evidence type="ECO:0000313" key="11">
    <source>
        <dbReference type="Proteomes" id="UP000223968"/>
    </source>
</evidence>
<name>A0A2B7WQM4_9EURO</name>
<evidence type="ECO:0000256" key="3">
    <source>
        <dbReference type="ARBA" id="ARBA00022618"/>
    </source>
</evidence>
<proteinExistence type="inferred from homology"/>
<dbReference type="SUPFAM" id="SSF48452">
    <property type="entry name" value="TPR-like"/>
    <property type="match status" value="1"/>
</dbReference>
<dbReference type="InterPro" id="IPR011990">
    <property type="entry name" value="TPR-like_helical_dom_sf"/>
</dbReference>
<reference evidence="10 11" key="1">
    <citation type="submission" date="2017-10" db="EMBL/GenBank/DDBJ databases">
        <title>Comparative genomics in systemic dimorphic fungi from Ajellomycetaceae.</title>
        <authorList>
            <person name="Munoz J.F."/>
            <person name="Mcewen J.G."/>
            <person name="Clay O.K."/>
            <person name="Cuomo C.A."/>
        </authorList>
    </citation>
    <scope>NUCLEOTIDE SEQUENCE [LARGE SCALE GENOMIC DNA]</scope>
    <source>
        <strain evidence="10 11">UAMH5409</strain>
    </source>
</reference>
<dbReference type="GO" id="GO:0005680">
    <property type="term" value="C:anaphase-promoting complex"/>
    <property type="evidence" value="ECO:0007669"/>
    <property type="project" value="InterPro"/>
</dbReference>
<dbReference type="AlphaFoldDB" id="A0A2B7WQM4"/>
<dbReference type="STRING" id="1447875.A0A2B7WQM4"/>
<organism evidence="10 11">
    <name type="scientific">Helicocarpus griseus UAMH5409</name>
    <dbReference type="NCBI Taxonomy" id="1447875"/>
    <lineage>
        <taxon>Eukaryota</taxon>
        <taxon>Fungi</taxon>
        <taxon>Dikarya</taxon>
        <taxon>Ascomycota</taxon>
        <taxon>Pezizomycotina</taxon>
        <taxon>Eurotiomycetes</taxon>
        <taxon>Eurotiomycetidae</taxon>
        <taxon>Onygenales</taxon>
        <taxon>Ajellomycetaceae</taxon>
        <taxon>Helicocarpus</taxon>
    </lineage>
</organism>
<keyword evidence="5" id="KW-0833">Ubl conjugation pathway</keyword>
<dbReference type="Proteomes" id="UP000223968">
    <property type="component" value="Unassembled WGS sequence"/>
</dbReference>
<dbReference type="InterPro" id="IPR026000">
    <property type="entry name" value="Apc5_dom"/>
</dbReference>
<dbReference type="GO" id="GO:0031145">
    <property type="term" value="P:anaphase-promoting complex-dependent catabolic process"/>
    <property type="evidence" value="ECO:0007669"/>
    <property type="project" value="TreeGrafter"/>
</dbReference>
<gene>
    <name evidence="10" type="ORF">AJ79_08754</name>
</gene>
<evidence type="ECO:0000256" key="2">
    <source>
        <dbReference type="ARBA" id="ARBA00016066"/>
    </source>
</evidence>
<keyword evidence="11" id="KW-1185">Reference proteome</keyword>
<keyword evidence="3" id="KW-0132">Cell division</keyword>
<evidence type="ECO:0000256" key="8">
    <source>
        <dbReference type="ARBA" id="ARBA00045696"/>
    </source>
</evidence>
<dbReference type="EMBL" id="PDNB01000217">
    <property type="protein sequence ID" value="PGG98878.1"/>
    <property type="molecule type" value="Genomic_DNA"/>
</dbReference>
<accession>A0A2B7WQM4</accession>